<dbReference type="Pfam" id="PF13556">
    <property type="entry name" value="HTH_30"/>
    <property type="match status" value="1"/>
</dbReference>
<dbReference type="PANTHER" id="PTHR33744:SF7">
    <property type="entry name" value="PUCR FAMILY TRANSCRIPTIONAL REGULATOR"/>
    <property type="match status" value="1"/>
</dbReference>
<name>A0A177Y7Q1_9NOCA</name>
<dbReference type="InterPro" id="IPR042070">
    <property type="entry name" value="PucR_C-HTH_sf"/>
</dbReference>
<dbReference type="Gene3D" id="1.10.10.2840">
    <property type="entry name" value="PucR C-terminal helix-turn-helix domain"/>
    <property type="match status" value="1"/>
</dbReference>
<dbReference type="AlphaFoldDB" id="A0A177Y7Q1"/>
<dbReference type="EMBL" id="LVHI01000038">
    <property type="protein sequence ID" value="OAK51523.1"/>
    <property type="molecule type" value="Genomic_DNA"/>
</dbReference>
<evidence type="ECO:0000259" key="1">
    <source>
        <dbReference type="Pfam" id="PF13556"/>
    </source>
</evidence>
<evidence type="ECO:0000259" key="2">
    <source>
        <dbReference type="Pfam" id="PF14361"/>
    </source>
</evidence>
<organism evidence="3 4">
    <name type="scientific">Rhodococcoides kyotonense</name>
    <dbReference type="NCBI Taxonomy" id="398843"/>
    <lineage>
        <taxon>Bacteria</taxon>
        <taxon>Bacillati</taxon>
        <taxon>Actinomycetota</taxon>
        <taxon>Actinomycetes</taxon>
        <taxon>Mycobacteriales</taxon>
        <taxon>Nocardiaceae</taxon>
        <taxon>Rhodococcoides</taxon>
    </lineage>
</organism>
<sequence length="415" mass="44065">MATPTGAALAVFLGGRPASHSLRSTRAATSRMVDAIIDGTDCTELTDDHGRDEVAQIAALCVELAADVLDSGTQPSTVDLTRLREHAARWARAGMQIAPILHAFHVGFSAGLRLVADTADADEHAALVDGAVLMFGLLDVVSEAVTSAYLDEYRAAATLHDDAGHSMTTALLTGGTRAQRLAERSGIELAASYDVIALHFPPHPDEKGSPAERDIAAGMKQRRIHAAVADCVSPSLALAVLSPTGGTVLVPDTASNSAETIVERMSAAGGISIYAASVTATMDHVPDAAENAYELLRLVQRLEYRPGVHRISDLALEFQIARPGVGRRHLQKLLDPLRVVPDLLPTLRAFVGAEANRKKAAKQLVVHPNTVDYRLKRIEQITGIDPMKSSGLRSLHAALIADSLDAHTPSEASRR</sequence>
<feature type="domain" description="RsbT co-antagonist protein RsbRD N-terminal" evidence="2">
    <location>
        <begin position="28"/>
        <end position="161"/>
    </location>
</feature>
<gene>
    <name evidence="3" type="ORF">A3K89_11350</name>
</gene>
<comment type="caution">
    <text evidence="3">The sequence shown here is derived from an EMBL/GenBank/DDBJ whole genome shotgun (WGS) entry which is preliminary data.</text>
</comment>
<dbReference type="PANTHER" id="PTHR33744">
    <property type="entry name" value="CARBOHYDRATE DIACID REGULATOR"/>
    <property type="match status" value="1"/>
</dbReference>
<dbReference type="Pfam" id="PF14361">
    <property type="entry name" value="RsbRD_N"/>
    <property type="match status" value="1"/>
</dbReference>
<accession>A0A177Y7Q1</accession>
<dbReference type="InterPro" id="IPR025736">
    <property type="entry name" value="PucR_C-HTH_dom"/>
</dbReference>
<reference evidence="3 4" key="1">
    <citation type="submission" date="2016-03" db="EMBL/GenBank/DDBJ databases">
        <title>Genome sequence of Rhodococcus kyotonensis KB10.</title>
        <authorList>
            <person name="Jeong H."/>
            <person name="Hong C.E."/>
            <person name="Jo S.H."/>
            <person name="Park J.M."/>
        </authorList>
    </citation>
    <scope>NUCLEOTIDE SEQUENCE [LARGE SCALE GENOMIC DNA]</scope>
    <source>
        <strain evidence="3 4">KB10</strain>
    </source>
</reference>
<proteinExistence type="predicted"/>
<dbReference type="InterPro" id="IPR025751">
    <property type="entry name" value="RsbRD_N_dom"/>
</dbReference>
<keyword evidence="4" id="KW-1185">Reference proteome</keyword>
<dbReference type="InterPro" id="IPR051448">
    <property type="entry name" value="CdaR-like_regulators"/>
</dbReference>
<dbReference type="RefSeq" id="WP_068430754.1">
    <property type="nucleotide sequence ID" value="NZ_LVHI01000038.1"/>
</dbReference>
<evidence type="ECO:0000313" key="4">
    <source>
        <dbReference type="Proteomes" id="UP000077519"/>
    </source>
</evidence>
<feature type="domain" description="PucR C-terminal helix-turn-helix" evidence="1">
    <location>
        <begin position="343"/>
        <end position="401"/>
    </location>
</feature>
<protein>
    <submittedName>
        <fullName evidence="3">Uncharacterized protein</fullName>
    </submittedName>
</protein>
<dbReference type="Proteomes" id="UP000077519">
    <property type="component" value="Unassembled WGS sequence"/>
</dbReference>
<evidence type="ECO:0000313" key="3">
    <source>
        <dbReference type="EMBL" id="OAK51523.1"/>
    </source>
</evidence>